<proteinExistence type="predicted"/>
<keyword evidence="2 5" id="KW-0547">Nucleotide-binding</keyword>
<evidence type="ECO:0000313" key="10">
    <source>
        <dbReference type="Proteomes" id="UP000654947"/>
    </source>
</evidence>
<evidence type="ECO:0000256" key="3">
    <source>
        <dbReference type="ARBA" id="ARBA00022777"/>
    </source>
</evidence>
<feature type="region of interest" description="Disordered" evidence="6">
    <location>
        <begin position="353"/>
        <end position="374"/>
    </location>
</feature>
<feature type="transmembrane region" description="Helical" evidence="7">
    <location>
        <begin position="328"/>
        <end position="349"/>
    </location>
</feature>
<reference evidence="9 10" key="1">
    <citation type="journal article" date="2014" name="Int. J. Syst. Evol. Microbiol.">
        <title>Complete genome sequence of Corynebacterium casei LMG S-19264T (=DSM 44701T), isolated from a smear-ripened cheese.</title>
        <authorList>
            <consortium name="US DOE Joint Genome Institute (JGI-PGF)"/>
            <person name="Walter F."/>
            <person name="Albersmeier A."/>
            <person name="Kalinowski J."/>
            <person name="Ruckert C."/>
        </authorList>
    </citation>
    <scope>NUCLEOTIDE SEQUENCE [LARGE SCALE GENOMIC DNA]</scope>
    <source>
        <strain evidence="9 10">KCTC 19473</strain>
    </source>
</reference>
<dbReference type="SUPFAM" id="SSF56112">
    <property type="entry name" value="Protein kinase-like (PK-like)"/>
    <property type="match status" value="1"/>
</dbReference>
<dbReference type="InterPro" id="IPR011009">
    <property type="entry name" value="Kinase-like_dom_sf"/>
</dbReference>
<keyword evidence="3" id="KW-0418">Kinase</keyword>
<dbReference type="CDD" id="cd14014">
    <property type="entry name" value="STKc_PknB_like"/>
    <property type="match status" value="1"/>
</dbReference>
<dbReference type="Proteomes" id="UP000654947">
    <property type="component" value="Unassembled WGS sequence"/>
</dbReference>
<evidence type="ECO:0000256" key="5">
    <source>
        <dbReference type="PROSITE-ProRule" id="PRU10141"/>
    </source>
</evidence>
<sequence>MARSPSSEPFDRDRLPPGVEPVADTDPRTLGPYTVVGRIGAGGMGAVYAGIAEDGRRSALKVVHPHFALDPEFLARFGREIDLVSRVDASCTPDFHGADLSAATPWLATEYVPGPTLRGHVREKGALSGGMLMAVAVGLAEALRAIHAAGVVHRDLKPGNVIMSPEGPKVLDFGIARALEGTALTSTGGIIGTPGWMAPEQYEGTEASPSSDMFSWAALVYFAATGREPFGRGAVDVVSHRTRNEPPDPTGLPEEVLGPVRAGLGPDPARRPTAAQALDELTRRWSRTQVGAGAQEPAHEATVVIAVEWSGVEVPEPRKVRRRRRGPVLVPAAASFLLVLALIGSWSLLAPGSDGPDGDAADEEENVPAVESAPEDAVAVAREAVALARGAASFESAYFMSGTEMGDPPWQEFAYTEDPEPVYWQSDLGGPALVEVIEIGEGPDDVVRNSRMRNEGAEDAFYRDPADEAYDTRRELWEDRLVQITEVVDQAREVTYGGVTEVGAAESAVEHETVDERSAGSAGHHYTGSLPSSIEEGESDEHFFHLWVGEDGYPQLLHTHENWTVEGAQGAFENRTNEYVLFEQFDEPVSLALPDEAEIADGPPNTGL</sequence>
<keyword evidence="7" id="KW-0812">Transmembrane</keyword>
<evidence type="ECO:0000256" key="2">
    <source>
        <dbReference type="ARBA" id="ARBA00022741"/>
    </source>
</evidence>
<organism evidence="9 10">
    <name type="scientific">Nocardiopsis kunsanensis</name>
    <dbReference type="NCBI Taxonomy" id="141693"/>
    <lineage>
        <taxon>Bacteria</taxon>
        <taxon>Bacillati</taxon>
        <taxon>Actinomycetota</taxon>
        <taxon>Actinomycetes</taxon>
        <taxon>Streptosporangiales</taxon>
        <taxon>Nocardiopsidaceae</taxon>
        <taxon>Nocardiopsis</taxon>
    </lineage>
</organism>
<gene>
    <name evidence="9" type="ORF">GCM10007147_09600</name>
</gene>
<dbReference type="SMART" id="SM00220">
    <property type="entry name" value="S_TKc"/>
    <property type="match status" value="1"/>
</dbReference>
<dbReference type="PANTHER" id="PTHR43289">
    <property type="entry name" value="MITOGEN-ACTIVATED PROTEIN KINASE KINASE KINASE 20-RELATED"/>
    <property type="match status" value="1"/>
</dbReference>
<feature type="domain" description="Protein kinase" evidence="8">
    <location>
        <begin position="33"/>
        <end position="286"/>
    </location>
</feature>
<dbReference type="Pfam" id="PF00069">
    <property type="entry name" value="Pkinase"/>
    <property type="match status" value="1"/>
</dbReference>
<comment type="caution">
    <text evidence="9">The sequence shown here is derived from an EMBL/GenBank/DDBJ whole genome shotgun (WGS) entry which is preliminary data.</text>
</comment>
<dbReference type="EMBL" id="BMXL01000003">
    <property type="protein sequence ID" value="GHD18925.1"/>
    <property type="molecule type" value="Genomic_DNA"/>
</dbReference>
<evidence type="ECO:0000256" key="1">
    <source>
        <dbReference type="ARBA" id="ARBA00022679"/>
    </source>
</evidence>
<dbReference type="InterPro" id="IPR000719">
    <property type="entry name" value="Prot_kinase_dom"/>
</dbReference>
<keyword evidence="7" id="KW-0472">Membrane</keyword>
<name>A0A918X8X2_9ACTN</name>
<evidence type="ECO:0000256" key="6">
    <source>
        <dbReference type="SAM" id="MobiDB-lite"/>
    </source>
</evidence>
<keyword evidence="1" id="KW-0808">Transferase</keyword>
<dbReference type="PROSITE" id="PS00108">
    <property type="entry name" value="PROTEIN_KINASE_ST"/>
    <property type="match status" value="1"/>
</dbReference>
<feature type="binding site" evidence="5">
    <location>
        <position position="61"/>
    </location>
    <ligand>
        <name>ATP</name>
        <dbReference type="ChEBI" id="CHEBI:30616"/>
    </ligand>
</feature>
<evidence type="ECO:0000259" key="8">
    <source>
        <dbReference type="PROSITE" id="PS50011"/>
    </source>
</evidence>
<keyword evidence="4 5" id="KW-0067">ATP-binding</keyword>
<dbReference type="PROSITE" id="PS00107">
    <property type="entry name" value="PROTEIN_KINASE_ATP"/>
    <property type="match status" value="1"/>
</dbReference>
<dbReference type="PANTHER" id="PTHR43289:SF34">
    <property type="entry name" value="SERINE_THREONINE-PROTEIN KINASE YBDM-RELATED"/>
    <property type="match status" value="1"/>
</dbReference>
<dbReference type="InterPro" id="IPR008271">
    <property type="entry name" value="Ser/Thr_kinase_AS"/>
</dbReference>
<evidence type="ECO:0000313" key="9">
    <source>
        <dbReference type="EMBL" id="GHD18925.1"/>
    </source>
</evidence>
<dbReference type="Gene3D" id="1.10.510.10">
    <property type="entry name" value="Transferase(Phosphotransferase) domain 1"/>
    <property type="match status" value="1"/>
</dbReference>
<protein>
    <recommendedName>
        <fullName evidence="8">Protein kinase domain-containing protein</fullName>
    </recommendedName>
</protein>
<accession>A0A918X8X2</accession>
<keyword evidence="10" id="KW-1185">Reference proteome</keyword>
<feature type="compositionally biased region" description="Acidic residues" evidence="6">
    <location>
        <begin position="356"/>
        <end position="366"/>
    </location>
</feature>
<dbReference type="AlphaFoldDB" id="A0A918X8X2"/>
<dbReference type="PROSITE" id="PS50011">
    <property type="entry name" value="PROTEIN_KINASE_DOM"/>
    <property type="match status" value="1"/>
</dbReference>
<evidence type="ECO:0000256" key="4">
    <source>
        <dbReference type="ARBA" id="ARBA00022840"/>
    </source>
</evidence>
<dbReference type="GO" id="GO:0005524">
    <property type="term" value="F:ATP binding"/>
    <property type="evidence" value="ECO:0007669"/>
    <property type="project" value="UniProtKB-UniRule"/>
</dbReference>
<dbReference type="RefSeq" id="WP_193517456.1">
    <property type="nucleotide sequence ID" value="NZ_BMXL01000003.1"/>
</dbReference>
<feature type="region of interest" description="Disordered" evidence="6">
    <location>
        <begin position="1"/>
        <end position="30"/>
    </location>
</feature>
<keyword evidence="7" id="KW-1133">Transmembrane helix</keyword>
<evidence type="ECO:0000256" key="7">
    <source>
        <dbReference type="SAM" id="Phobius"/>
    </source>
</evidence>
<dbReference type="InterPro" id="IPR017441">
    <property type="entry name" value="Protein_kinase_ATP_BS"/>
</dbReference>
<dbReference type="GO" id="GO:0004674">
    <property type="term" value="F:protein serine/threonine kinase activity"/>
    <property type="evidence" value="ECO:0007669"/>
    <property type="project" value="TreeGrafter"/>
</dbReference>
<dbReference type="Gene3D" id="3.30.200.20">
    <property type="entry name" value="Phosphorylase Kinase, domain 1"/>
    <property type="match status" value="1"/>
</dbReference>